<organism evidence="1">
    <name type="scientific">Staphylothermus marinus</name>
    <dbReference type="NCBI Taxonomy" id="2280"/>
    <lineage>
        <taxon>Archaea</taxon>
        <taxon>Thermoproteota</taxon>
        <taxon>Thermoprotei</taxon>
        <taxon>Desulfurococcales</taxon>
        <taxon>Desulfurococcaceae</taxon>
        <taxon>Staphylothermus</taxon>
    </lineage>
</organism>
<dbReference type="CDD" id="cd00865">
    <property type="entry name" value="PEBP_bact_arch"/>
    <property type="match status" value="1"/>
</dbReference>
<protein>
    <submittedName>
        <fullName evidence="1">YbhB/YbcL family Raf kinase inhibitor-like protein</fullName>
    </submittedName>
</protein>
<dbReference type="EMBL" id="DTBJ01000018">
    <property type="protein sequence ID" value="HGM58448.1"/>
    <property type="molecule type" value="Genomic_DNA"/>
</dbReference>
<gene>
    <name evidence="1" type="ORF">ENU14_02530</name>
</gene>
<accession>A0A7C4HF71</accession>
<dbReference type="InterPro" id="IPR008914">
    <property type="entry name" value="PEBP"/>
</dbReference>
<dbReference type="Gene3D" id="3.90.280.10">
    <property type="entry name" value="PEBP-like"/>
    <property type="match status" value="1"/>
</dbReference>
<sequence>MKITSVFGNGDRIPSKYTCDDEDISPPLKIEGVKENTAELALIMYDPDAPIGTFYHWLLYKIPRDVVELPENIPKEKITKYGVQGLNDFNDIGYGGPCPPRGHGTHRYFFLLIALRESVDLKPGVRVNELFDKIRGRVAGYGVLMGTYSR</sequence>
<comment type="caution">
    <text evidence="1">The sequence shown here is derived from an EMBL/GenBank/DDBJ whole genome shotgun (WGS) entry which is preliminary data.</text>
</comment>
<dbReference type="PANTHER" id="PTHR30289:SF1">
    <property type="entry name" value="PEBP (PHOSPHATIDYLETHANOLAMINE-BINDING PROTEIN) FAMILY PROTEIN"/>
    <property type="match status" value="1"/>
</dbReference>
<dbReference type="Pfam" id="PF01161">
    <property type="entry name" value="PBP"/>
    <property type="match status" value="1"/>
</dbReference>
<name>A0A7C4HF71_STAMA</name>
<dbReference type="AlphaFoldDB" id="A0A7C4HF71"/>
<dbReference type="SUPFAM" id="SSF49777">
    <property type="entry name" value="PEBP-like"/>
    <property type="match status" value="1"/>
</dbReference>
<evidence type="ECO:0000313" key="1">
    <source>
        <dbReference type="EMBL" id="HGM58448.1"/>
    </source>
</evidence>
<proteinExistence type="predicted"/>
<dbReference type="InterPro" id="IPR036610">
    <property type="entry name" value="PEBP-like_sf"/>
</dbReference>
<dbReference type="PANTHER" id="PTHR30289">
    <property type="entry name" value="UNCHARACTERIZED PROTEIN YBCL-RELATED"/>
    <property type="match status" value="1"/>
</dbReference>
<reference evidence="1" key="1">
    <citation type="journal article" date="2020" name="mSystems">
        <title>Genome- and Community-Level Interaction Insights into Carbon Utilization and Element Cycling Functions of Hydrothermarchaeota in Hydrothermal Sediment.</title>
        <authorList>
            <person name="Zhou Z."/>
            <person name="Liu Y."/>
            <person name="Xu W."/>
            <person name="Pan J."/>
            <person name="Luo Z.H."/>
            <person name="Li M."/>
        </authorList>
    </citation>
    <scope>NUCLEOTIDE SEQUENCE [LARGE SCALE GENOMIC DNA]</scope>
    <source>
        <strain evidence="1">SpSt-642</strain>
    </source>
</reference>
<dbReference type="NCBIfam" id="TIGR00481">
    <property type="entry name" value="YbhB/YbcL family Raf kinase inhibitor-like protein"/>
    <property type="match status" value="1"/>
</dbReference>
<dbReference type="InterPro" id="IPR005247">
    <property type="entry name" value="YbhB_YbcL/LppC-like"/>
</dbReference>